<dbReference type="EMBL" id="CM008967">
    <property type="protein sequence ID" value="PNW83185.1"/>
    <property type="molecule type" value="Genomic_DNA"/>
</dbReference>
<dbReference type="Gramene" id="PNW83185">
    <property type="protein sequence ID" value="PNW83185"/>
    <property type="gene ID" value="CHLRE_06g310276v5"/>
</dbReference>
<dbReference type="Proteomes" id="UP000006906">
    <property type="component" value="Chromosome 6"/>
</dbReference>
<dbReference type="InParanoid" id="A0A2K3DRK3"/>
<dbReference type="KEGG" id="cre:CHLRE_06g310276v5"/>
<name>A0A2K3DRK3_CHLRE</name>
<dbReference type="GeneID" id="66053922"/>
<keyword evidence="2" id="KW-1185">Reference proteome</keyword>
<proteinExistence type="predicted"/>
<evidence type="ECO:0000313" key="1">
    <source>
        <dbReference type="EMBL" id="PNW83185.1"/>
    </source>
</evidence>
<organism evidence="1 2">
    <name type="scientific">Chlamydomonas reinhardtii</name>
    <name type="common">Chlamydomonas smithii</name>
    <dbReference type="NCBI Taxonomy" id="3055"/>
    <lineage>
        <taxon>Eukaryota</taxon>
        <taxon>Viridiplantae</taxon>
        <taxon>Chlorophyta</taxon>
        <taxon>core chlorophytes</taxon>
        <taxon>Chlorophyceae</taxon>
        <taxon>CS clade</taxon>
        <taxon>Chlamydomonadales</taxon>
        <taxon>Chlamydomonadaceae</taxon>
        <taxon>Chlamydomonas</taxon>
    </lineage>
</organism>
<accession>A0A2K3DRK3</accession>
<evidence type="ECO:0000313" key="2">
    <source>
        <dbReference type="Proteomes" id="UP000006906"/>
    </source>
</evidence>
<sequence>MLHSAFRMLIDLARRLGKACTGCGRRGWLRGVAPSTFGCGSGVWWLKWMACSTRIPRITARKRKRSGWWIHGRKQLLFASGGMWRGCM</sequence>
<gene>
    <name evidence="1" type="ORF">CHLRE_06g310276v5</name>
</gene>
<protein>
    <submittedName>
        <fullName evidence="1">Uncharacterized protein</fullName>
    </submittedName>
</protein>
<reference evidence="1 2" key="1">
    <citation type="journal article" date="2007" name="Science">
        <title>The Chlamydomonas genome reveals the evolution of key animal and plant functions.</title>
        <authorList>
            <person name="Merchant S.S."/>
            <person name="Prochnik S.E."/>
            <person name="Vallon O."/>
            <person name="Harris E.H."/>
            <person name="Karpowicz S.J."/>
            <person name="Witman G.B."/>
            <person name="Terry A."/>
            <person name="Salamov A."/>
            <person name="Fritz-Laylin L.K."/>
            <person name="Marechal-Drouard L."/>
            <person name="Marshall W.F."/>
            <person name="Qu L.H."/>
            <person name="Nelson D.R."/>
            <person name="Sanderfoot A.A."/>
            <person name="Spalding M.H."/>
            <person name="Kapitonov V.V."/>
            <person name="Ren Q."/>
            <person name="Ferris P."/>
            <person name="Lindquist E."/>
            <person name="Shapiro H."/>
            <person name="Lucas S.M."/>
            <person name="Grimwood J."/>
            <person name="Schmutz J."/>
            <person name="Cardol P."/>
            <person name="Cerutti H."/>
            <person name="Chanfreau G."/>
            <person name="Chen C.L."/>
            <person name="Cognat V."/>
            <person name="Croft M.T."/>
            <person name="Dent R."/>
            <person name="Dutcher S."/>
            <person name="Fernandez E."/>
            <person name="Fukuzawa H."/>
            <person name="Gonzalez-Ballester D."/>
            <person name="Gonzalez-Halphen D."/>
            <person name="Hallmann A."/>
            <person name="Hanikenne M."/>
            <person name="Hippler M."/>
            <person name="Inwood W."/>
            <person name="Jabbari K."/>
            <person name="Kalanon M."/>
            <person name="Kuras R."/>
            <person name="Lefebvre P.A."/>
            <person name="Lemaire S.D."/>
            <person name="Lobanov A.V."/>
            <person name="Lohr M."/>
            <person name="Manuell A."/>
            <person name="Meier I."/>
            <person name="Mets L."/>
            <person name="Mittag M."/>
            <person name="Mittelmeier T."/>
            <person name="Moroney J.V."/>
            <person name="Moseley J."/>
            <person name="Napoli C."/>
            <person name="Nedelcu A.M."/>
            <person name="Niyogi K."/>
            <person name="Novoselov S.V."/>
            <person name="Paulsen I.T."/>
            <person name="Pazour G."/>
            <person name="Purton S."/>
            <person name="Ral J.P."/>
            <person name="Riano-Pachon D.M."/>
            <person name="Riekhof W."/>
            <person name="Rymarquis L."/>
            <person name="Schroda M."/>
            <person name="Stern D."/>
            <person name="Umen J."/>
            <person name="Willows R."/>
            <person name="Wilson N."/>
            <person name="Zimmer S.L."/>
            <person name="Allmer J."/>
            <person name="Balk J."/>
            <person name="Bisova K."/>
            <person name="Chen C.J."/>
            <person name="Elias M."/>
            <person name="Gendler K."/>
            <person name="Hauser C."/>
            <person name="Lamb M.R."/>
            <person name="Ledford H."/>
            <person name="Long J.C."/>
            <person name="Minagawa J."/>
            <person name="Page M.D."/>
            <person name="Pan J."/>
            <person name="Pootakham W."/>
            <person name="Roje S."/>
            <person name="Rose A."/>
            <person name="Stahlberg E."/>
            <person name="Terauchi A.M."/>
            <person name="Yang P."/>
            <person name="Ball S."/>
            <person name="Bowler C."/>
            <person name="Dieckmann C.L."/>
            <person name="Gladyshev V.N."/>
            <person name="Green P."/>
            <person name="Jorgensen R."/>
            <person name="Mayfield S."/>
            <person name="Mueller-Roeber B."/>
            <person name="Rajamani S."/>
            <person name="Sayre R.T."/>
            <person name="Brokstein P."/>
            <person name="Dubchak I."/>
            <person name="Goodstein D."/>
            <person name="Hornick L."/>
            <person name="Huang Y.W."/>
            <person name="Jhaveri J."/>
            <person name="Luo Y."/>
            <person name="Martinez D."/>
            <person name="Ngau W.C."/>
            <person name="Otillar B."/>
            <person name="Poliakov A."/>
            <person name="Porter A."/>
            <person name="Szajkowski L."/>
            <person name="Werner G."/>
            <person name="Zhou K."/>
            <person name="Grigoriev I.V."/>
            <person name="Rokhsar D.S."/>
            <person name="Grossman A.R."/>
        </authorList>
    </citation>
    <scope>NUCLEOTIDE SEQUENCE [LARGE SCALE GENOMIC DNA]</scope>
    <source>
        <strain evidence="2">CC-503</strain>
    </source>
</reference>
<dbReference type="RefSeq" id="XP_042924485.1">
    <property type="nucleotide sequence ID" value="XM_043063779.1"/>
</dbReference>
<dbReference type="AlphaFoldDB" id="A0A2K3DRK3"/>